<feature type="signal peptide" evidence="3">
    <location>
        <begin position="1"/>
        <end position="18"/>
    </location>
</feature>
<protein>
    <recommendedName>
        <fullName evidence="6">Peroxidase</fullName>
    </recommendedName>
</protein>
<dbReference type="InterPro" id="IPR037120">
    <property type="entry name" value="Haem_peroxidase_sf_animal"/>
</dbReference>
<evidence type="ECO:0008006" key="6">
    <source>
        <dbReference type="Google" id="ProtNLM"/>
    </source>
</evidence>
<keyword evidence="5" id="KW-1185">Reference proteome</keyword>
<reference evidence="4 5" key="1">
    <citation type="journal article" date="2021" name="J. Hered.">
        <title>A chromosome-level genome assembly of the parasitoid wasp, Cotesia glomerata (Hymenoptera: Braconidae).</title>
        <authorList>
            <person name="Pinto B.J."/>
            <person name="Weis J.J."/>
            <person name="Gamble T."/>
            <person name="Ode P.J."/>
            <person name="Paul R."/>
            <person name="Zaspel J.M."/>
        </authorList>
    </citation>
    <scope>NUCLEOTIDE SEQUENCE [LARGE SCALE GENOMIC DNA]</scope>
    <source>
        <strain evidence="4">CgM1</strain>
    </source>
</reference>
<dbReference type="InterPro" id="IPR019791">
    <property type="entry name" value="Haem_peroxidase_animal"/>
</dbReference>
<organism evidence="4 5">
    <name type="scientific">Cotesia glomerata</name>
    <name type="common">Lepidopteran parasitic wasp</name>
    <name type="synonym">Apanteles glomeratus</name>
    <dbReference type="NCBI Taxonomy" id="32391"/>
    <lineage>
        <taxon>Eukaryota</taxon>
        <taxon>Metazoa</taxon>
        <taxon>Ecdysozoa</taxon>
        <taxon>Arthropoda</taxon>
        <taxon>Hexapoda</taxon>
        <taxon>Insecta</taxon>
        <taxon>Pterygota</taxon>
        <taxon>Neoptera</taxon>
        <taxon>Endopterygota</taxon>
        <taxon>Hymenoptera</taxon>
        <taxon>Apocrita</taxon>
        <taxon>Ichneumonoidea</taxon>
        <taxon>Braconidae</taxon>
        <taxon>Microgastrinae</taxon>
        <taxon>Cotesia</taxon>
    </lineage>
</organism>
<keyword evidence="1" id="KW-0575">Peroxidase</keyword>
<dbReference type="PRINTS" id="PR00457">
    <property type="entry name" value="ANPEROXIDASE"/>
</dbReference>
<name>A0AAV7IJ28_COTGL</name>
<dbReference type="GO" id="GO:0020037">
    <property type="term" value="F:heme binding"/>
    <property type="evidence" value="ECO:0007669"/>
    <property type="project" value="InterPro"/>
</dbReference>
<feature type="chain" id="PRO_5043888322" description="Peroxidase" evidence="3">
    <location>
        <begin position="19"/>
        <end position="724"/>
    </location>
</feature>
<dbReference type="Gene3D" id="1.10.640.10">
    <property type="entry name" value="Haem peroxidase domain superfamily, animal type"/>
    <property type="match status" value="1"/>
</dbReference>
<feature type="binding site" description="axial binding residue" evidence="2">
    <location>
        <position position="468"/>
    </location>
    <ligand>
        <name>heme b</name>
        <dbReference type="ChEBI" id="CHEBI:60344"/>
    </ligand>
    <ligandPart>
        <name>Fe</name>
        <dbReference type="ChEBI" id="CHEBI:18248"/>
    </ligandPart>
</feature>
<proteinExistence type="predicted"/>
<keyword evidence="2" id="KW-0349">Heme</keyword>
<dbReference type="SUPFAM" id="SSF48113">
    <property type="entry name" value="Heme-dependent peroxidases"/>
    <property type="match status" value="1"/>
</dbReference>
<dbReference type="AlphaFoldDB" id="A0AAV7IJ28"/>
<keyword evidence="2" id="KW-0408">Iron</keyword>
<dbReference type="CDD" id="cd09823">
    <property type="entry name" value="peroxinectin_like"/>
    <property type="match status" value="1"/>
</dbReference>
<comment type="caution">
    <text evidence="4">The sequence shown here is derived from an EMBL/GenBank/DDBJ whole genome shotgun (WGS) entry which is preliminary data.</text>
</comment>
<dbReference type="PROSITE" id="PS50292">
    <property type="entry name" value="PEROXIDASE_3"/>
    <property type="match status" value="1"/>
</dbReference>
<dbReference type="PANTHER" id="PTHR11475">
    <property type="entry name" value="OXIDASE/PEROXIDASE"/>
    <property type="match status" value="1"/>
</dbReference>
<keyword evidence="1" id="KW-0560">Oxidoreductase</keyword>
<sequence length="724" mass="83110">MRASISITAFLWINNVCGLQVPPATSTDQENVGNSWSYLNFVSLIQNYLNPSTNPLINSKVQFIHTPPSFPVYNLNYNFNPDVNSLVKINNNDNNKRPWTCDSSPSIKCTQELPYRTIDGSCNNLENPGWGMANTRYARLLPPIYSDGIWQPAVAKSGRDLPRSRLLSYTLFPELRVKDPKWTLALMQWGQIITHDMAELVTKPILKMPSVECCTNDDKLVTQNLEDPSCFPIIVGPNDPNYPPTTQCLTFTRSAPDFELPNSCFGHQKPADQVTQVTQFLDLSLVYGSSDSQAAKLRKFQGGKLRSQVRRQREWLPSGNASEECVIERPSDICYEAGKSSRYINFLEVIPIIRHKFTGDNRVNQNPQLTVLQVLLLREHNRIATNLAKINPHWSDETIYQEARRIAIAEYQQISYYEWLPPMIGLENALKYKIIYDIPDDQYVNDYNPNIDPTVLNEHSNGAYRVFHSLIAGYLKLVQENRSTKGLIRISDWFFRPGIIEQGDNMDDLTRGLSDQPEQARDEYYDHEITLYLFRGRDRFGGDLRSIDIQRARDHGLATYNDYREFCGLRRAKSWSDFQDFISPENVKKLSELYEHPDDVDFAVGGGLEVNDNNALAGPTFLCVLIEQFYRTRVGDRFWFESPDPVVAFTREQLREIRKATLARFMCDNTNSIKTIQKRAFEIPSKKNSLVSCDSIPGIDFNLWRDYAPQVANQQQHLGILYKK</sequence>
<evidence type="ECO:0000256" key="1">
    <source>
        <dbReference type="ARBA" id="ARBA00022559"/>
    </source>
</evidence>
<accession>A0AAV7IJ28</accession>
<dbReference type="InterPro" id="IPR010255">
    <property type="entry name" value="Haem_peroxidase_sf"/>
</dbReference>
<gene>
    <name evidence="4" type="ORF">KQX54_002446</name>
</gene>
<dbReference type="GO" id="GO:0046872">
    <property type="term" value="F:metal ion binding"/>
    <property type="evidence" value="ECO:0007669"/>
    <property type="project" value="UniProtKB-KW"/>
</dbReference>
<dbReference type="Proteomes" id="UP000826195">
    <property type="component" value="Unassembled WGS sequence"/>
</dbReference>
<keyword evidence="2" id="KW-0479">Metal-binding</keyword>
<dbReference type="Pfam" id="PF03098">
    <property type="entry name" value="An_peroxidase"/>
    <property type="match status" value="1"/>
</dbReference>
<dbReference type="FunFam" id="1.10.640.10:FF:000009">
    <property type="entry name" value="Peroxidase, isoform B"/>
    <property type="match status" value="1"/>
</dbReference>
<evidence type="ECO:0000313" key="4">
    <source>
        <dbReference type="EMBL" id="KAH0551874.1"/>
    </source>
</evidence>
<keyword evidence="3" id="KW-0732">Signal</keyword>
<dbReference type="PANTHER" id="PTHR11475:SF86">
    <property type="entry name" value="PEROXIDASE"/>
    <property type="match status" value="1"/>
</dbReference>
<evidence type="ECO:0000313" key="5">
    <source>
        <dbReference type="Proteomes" id="UP000826195"/>
    </source>
</evidence>
<evidence type="ECO:0000256" key="2">
    <source>
        <dbReference type="PIRSR" id="PIRSR619791-2"/>
    </source>
</evidence>
<evidence type="ECO:0000256" key="3">
    <source>
        <dbReference type="SAM" id="SignalP"/>
    </source>
</evidence>
<dbReference type="GO" id="GO:0006979">
    <property type="term" value="P:response to oxidative stress"/>
    <property type="evidence" value="ECO:0007669"/>
    <property type="project" value="InterPro"/>
</dbReference>
<dbReference type="EMBL" id="JAHXZJ010001492">
    <property type="protein sequence ID" value="KAH0551874.1"/>
    <property type="molecule type" value="Genomic_DNA"/>
</dbReference>
<dbReference type="GO" id="GO:0004601">
    <property type="term" value="F:peroxidase activity"/>
    <property type="evidence" value="ECO:0007669"/>
    <property type="project" value="UniProtKB-KW"/>
</dbReference>